<dbReference type="Pfam" id="PF02825">
    <property type="entry name" value="WWE"/>
    <property type="match status" value="1"/>
</dbReference>
<organism evidence="16 17">
    <name type="scientific">Ameca splendens</name>
    <dbReference type="NCBI Taxonomy" id="208324"/>
    <lineage>
        <taxon>Eukaryota</taxon>
        <taxon>Metazoa</taxon>
        <taxon>Chordata</taxon>
        <taxon>Craniata</taxon>
        <taxon>Vertebrata</taxon>
        <taxon>Euteleostomi</taxon>
        <taxon>Actinopterygii</taxon>
        <taxon>Neopterygii</taxon>
        <taxon>Teleostei</taxon>
        <taxon>Neoteleostei</taxon>
        <taxon>Acanthomorphata</taxon>
        <taxon>Ovalentaria</taxon>
        <taxon>Atherinomorphae</taxon>
        <taxon>Cyprinodontiformes</taxon>
        <taxon>Goodeidae</taxon>
        <taxon>Ameca</taxon>
    </lineage>
</organism>
<dbReference type="InterPro" id="IPR057602">
    <property type="entry name" value="Zfn-CCCH_PARP12"/>
</dbReference>
<evidence type="ECO:0000313" key="16">
    <source>
        <dbReference type="EMBL" id="MEQ2286785.1"/>
    </source>
</evidence>
<keyword evidence="8 11" id="KW-0862">Zinc</keyword>
<comment type="caution">
    <text evidence="16">The sequence shown here is derived from an EMBL/GenBank/DDBJ whole genome shotgun (WGS) entry which is preliminary data.</text>
</comment>
<feature type="domain" description="WWE" evidence="14">
    <location>
        <begin position="383"/>
        <end position="472"/>
    </location>
</feature>
<evidence type="ECO:0000259" key="14">
    <source>
        <dbReference type="PROSITE" id="PS50918"/>
    </source>
</evidence>
<evidence type="ECO:0000256" key="9">
    <source>
        <dbReference type="ARBA" id="ARBA00023242"/>
    </source>
</evidence>
<dbReference type="InterPro" id="IPR051712">
    <property type="entry name" value="ARTD-AVP"/>
</dbReference>
<accession>A0ABV0XZ99</accession>
<comment type="similarity">
    <text evidence="10">Belongs to the ARTD/PARP family.</text>
</comment>
<dbReference type="PANTHER" id="PTHR45740:SF6">
    <property type="entry name" value="PROTEIN MONO-ADP-RIBOSYLTRANSFERASE PARP12"/>
    <property type="match status" value="1"/>
</dbReference>
<dbReference type="PROSITE" id="PS51059">
    <property type="entry name" value="PARP_CATALYTIC"/>
    <property type="match status" value="1"/>
</dbReference>
<feature type="domain" description="C3H1-type" evidence="13">
    <location>
        <begin position="178"/>
        <end position="200"/>
    </location>
</feature>
<evidence type="ECO:0000256" key="1">
    <source>
        <dbReference type="ARBA" id="ARBA00004123"/>
    </source>
</evidence>
<evidence type="ECO:0000313" key="17">
    <source>
        <dbReference type="Proteomes" id="UP001469553"/>
    </source>
</evidence>
<dbReference type="Pfam" id="PF23466">
    <property type="entry name" value="WWE_4"/>
    <property type="match status" value="1"/>
</dbReference>
<dbReference type="EMBL" id="JAHRIP010019087">
    <property type="protein sequence ID" value="MEQ2286785.1"/>
    <property type="molecule type" value="Genomic_DNA"/>
</dbReference>
<dbReference type="Pfam" id="PF00644">
    <property type="entry name" value="PARP"/>
    <property type="match status" value="1"/>
</dbReference>
<proteinExistence type="inferred from homology"/>
<keyword evidence="5 11" id="KW-0479">Metal-binding</keyword>
<evidence type="ECO:0000256" key="6">
    <source>
        <dbReference type="ARBA" id="ARBA00022737"/>
    </source>
</evidence>
<dbReference type="InterPro" id="IPR000571">
    <property type="entry name" value="Znf_CCCH"/>
</dbReference>
<dbReference type="Gene3D" id="3.30.1370.210">
    <property type="match status" value="1"/>
</dbReference>
<evidence type="ECO:0000256" key="4">
    <source>
        <dbReference type="ARBA" id="ARBA00022553"/>
    </source>
</evidence>
<feature type="region of interest" description="Disordered" evidence="12">
    <location>
        <begin position="252"/>
        <end position="272"/>
    </location>
</feature>
<evidence type="ECO:0000256" key="5">
    <source>
        <dbReference type="ARBA" id="ARBA00022723"/>
    </source>
</evidence>
<dbReference type="Pfam" id="PF24356">
    <property type="entry name" value="WHD_PARP12"/>
    <property type="match status" value="1"/>
</dbReference>
<dbReference type="PROSITE" id="PS50918">
    <property type="entry name" value="WWE"/>
    <property type="match status" value="1"/>
</dbReference>
<evidence type="ECO:0000256" key="7">
    <source>
        <dbReference type="ARBA" id="ARBA00022771"/>
    </source>
</evidence>
<keyword evidence="9" id="KW-0539">Nucleus</keyword>
<evidence type="ECO:0000256" key="2">
    <source>
        <dbReference type="ARBA" id="ARBA00004496"/>
    </source>
</evidence>
<protein>
    <recommendedName>
        <fullName evidence="18">Poly [ADP-ribose] polymerase 12</fullName>
    </recommendedName>
</protein>
<evidence type="ECO:0000256" key="3">
    <source>
        <dbReference type="ARBA" id="ARBA00022490"/>
    </source>
</evidence>
<reference evidence="16 17" key="1">
    <citation type="submission" date="2021-06" db="EMBL/GenBank/DDBJ databases">
        <authorList>
            <person name="Palmer J.M."/>
        </authorList>
    </citation>
    <scope>NUCLEOTIDE SEQUENCE [LARGE SCALE GENOMIC DNA]</scope>
    <source>
        <strain evidence="16 17">AS_MEX2019</strain>
        <tissue evidence="16">Muscle</tissue>
    </source>
</reference>
<dbReference type="Gene3D" id="3.90.228.10">
    <property type="match status" value="1"/>
</dbReference>
<dbReference type="PANTHER" id="PTHR45740">
    <property type="entry name" value="POLY [ADP-RIBOSE] POLYMERASE"/>
    <property type="match status" value="1"/>
</dbReference>
<evidence type="ECO:0000256" key="10">
    <source>
        <dbReference type="ARBA" id="ARBA00024347"/>
    </source>
</evidence>
<keyword evidence="6" id="KW-0677">Repeat</keyword>
<dbReference type="Gene3D" id="3.30.720.50">
    <property type="match status" value="1"/>
</dbReference>
<evidence type="ECO:0000259" key="15">
    <source>
        <dbReference type="PROSITE" id="PS51059"/>
    </source>
</evidence>
<feature type="compositionally biased region" description="Polar residues" evidence="12">
    <location>
        <begin position="253"/>
        <end position="271"/>
    </location>
</feature>
<evidence type="ECO:0000259" key="13">
    <source>
        <dbReference type="PROSITE" id="PS50103"/>
    </source>
</evidence>
<feature type="region of interest" description="Disordered" evidence="12">
    <location>
        <begin position="467"/>
        <end position="503"/>
    </location>
</feature>
<dbReference type="SUPFAM" id="SSF117839">
    <property type="entry name" value="WWE domain"/>
    <property type="match status" value="1"/>
</dbReference>
<feature type="zinc finger region" description="C3H1-type" evidence="11">
    <location>
        <begin position="95"/>
        <end position="117"/>
    </location>
</feature>
<comment type="subcellular location">
    <subcellularLocation>
        <location evidence="2">Cytoplasm</location>
    </subcellularLocation>
    <subcellularLocation>
        <location evidence="1">Nucleus</location>
    </subcellularLocation>
</comment>
<feature type="zinc finger region" description="C3H1-type" evidence="11">
    <location>
        <begin position="178"/>
        <end position="200"/>
    </location>
</feature>
<keyword evidence="4" id="KW-0597">Phosphoprotein</keyword>
<dbReference type="SMART" id="SM00356">
    <property type="entry name" value="ZnF_C3H1"/>
    <property type="match status" value="3"/>
</dbReference>
<evidence type="ECO:0000256" key="12">
    <source>
        <dbReference type="SAM" id="MobiDB-lite"/>
    </source>
</evidence>
<gene>
    <name evidence="16" type="ORF">AMECASPLE_005905</name>
</gene>
<evidence type="ECO:0008006" key="18">
    <source>
        <dbReference type="Google" id="ProtNLM"/>
    </source>
</evidence>
<dbReference type="InterPro" id="IPR056226">
    <property type="entry name" value="WH_PARP12"/>
</dbReference>
<keyword evidence="3" id="KW-0963">Cytoplasm</keyword>
<evidence type="ECO:0000256" key="11">
    <source>
        <dbReference type="PROSITE-ProRule" id="PRU00723"/>
    </source>
</evidence>
<dbReference type="Proteomes" id="UP001469553">
    <property type="component" value="Unassembled WGS sequence"/>
</dbReference>
<dbReference type="SUPFAM" id="SSF56399">
    <property type="entry name" value="ADP-ribosylation"/>
    <property type="match status" value="1"/>
</dbReference>
<sequence length="654" mass="74090">MASSIPNLTFKILCDNDGCLEARQLNAKLAESSFGVKLADLRSVLFDDGKIAIREGKQRVPGGNLRPDSLIVAKTSLRLCQRKAGGCTQCDGLHLCRYFVCGGCTFGPKCKNPHSLASPHNAELLKRYGLQDLTEKQLSQLLLQNDPFLLPEVCQHYNKGNGPFGSCTFTTSCTKLHVCQHFLKGDCSFGSRCKRTHAIDEQGVKLFKGFSQGNIQSLYKIYRNKFIINGEQGSQVPAPVLPFSHQLPYHQPPQISSGSPTKSVSPANPNSDGERNEICLYNIRKSCSFKEKCARVHWNLPYKWEVLHRDGVTWKDLPNMEEIEKAYADPKWNTSCMDPLLSALDILSSLSLRSASNLKQHVDFKTMTYGGSPVRRLSTASSVLHPPHFILTTQWIWYWKEDNGSWIEYGQGGGDTTVTSETLEKMYLADKDAEIPFQAGKHQYILHFKGAEGTQQMYQQNLQYQTKREIQRRPRFVSTQDVKDLRSGSSHSSSSPTAEHIPSHWDKNALPDLGYKLVLLSRSEPDYNIEVDFRRTIPCSRIESIHRIQNPSLWKVFQWQKDQMQKRNGGKRVDERLLFHGTEENLIEAICDQNFDWRMCGVHGTAYGRGSYFARDASYSNRYSKVRGSLNKIMFVARVLAPALSTQRDECIKI</sequence>
<dbReference type="InterPro" id="IPR037197">
    <property type="entry name" value="WWE_dom_sf"/>
</dbReference>
<dbReference type="InterPro" id="IPR012317">
    <property type="entry name" value="Poly(ADP-ribose)pol_cat_dom"/>
</dbReference>
<keyword evidence="7 11" id="KW-0863">Zinc-finger</keyword>
<feature type="domain" description="PARP catalytic" evidence="15">
    <location>
        <begin position="501"/>
        <end position="654"/>
    </location>
</feature>
<evidence type="ECO:0000256" key="8">
    <source>
        <dbReference type="ARBA" id="ARBA00022833"/>
    </source>
</evidence>
<name>A0ABV0XZ99_9TELE</name>
<keyword evidence="17" id="KW-1185">Reference proteome</keyword>
<dbReference type="Pfam" id="PF25261">
    <property type="entry name" value="zf-CCCH_PARP12"/>
    <property type="match status" value="1"/>
</dbReference>
<dbReference type="PROSITE" id="PS50103">
    <property type="entry name" value="ZF_C3H1"/>
    <property type="match status" value="2"/>
</dbReference>
<dbReference type="InterPro" id="IPR004170">
    <property type="entry name" value="WWE_dom"/>
</dbReference>
<feature type="domain" description="C3H1-type" evidence="13">
    <location>
        <begin position="95"/>
        <end position="117"/>
    </location>
</feature>